<dbReference type="KEGG" id="lpd:AYR62_10935"/>
<dbReference type="SUPFAM" id="SSF56317">
    <property type="entry name" value="Carbon-nitrogen hydrolase"/>
    <property type="match status" value="1"/>
</dbReference>
<keyword evidence="3" id="KW-0378">Hydrolase</keyword>
<dbReference type="EMBL" id="CP014924">
    <property type="protein sequence ID" value="ANZ66950.1"/>
    <property type="molecule type" value="Genomic_DNA"/>
</dbReference>
<dbReference type="GO" id="GO:0016787">
    <property type="term" value="F:hydrolase activity"/>
    <property type="evidence" value="ECO:0007669"/>
    <property type="project" value="UniProtKB-KW"/>
</dbReference>
<dbReference type="InterPro" id="IPR003010">
    <property type="entry name" value="C-N_Hydrolase"/>
</dbReference>
<dbReference type="OrthoDB" id="9811121at2"/>
<dbReference type="Proteomes" id="UP000093267">
    <property type="component" value="Chromosome"/>
</dbReference>
<dbReference type="PANTHER" id="PTHR23088">
    <property type="entry name" value="NITRILASE-RELATED"/>
    <property type="match status" value="1"/>
</dbReference>
<proteinExistence type="inferred from homology"/>
<dbReference type="RefSeq" id="WP_054711212.1">
    <property type="nucleotide sequence ID" value="NZ_CP014912.1"/>
</dbReference>
<dbReference type="AlphaFoldDB" id="A0A1B2IY60"/>
<evidence type="ECO:0000259" key="2">
    <source>
        <dbReference type="PROSITE" id="PS50263"/>
    </source>
</evidence>
<dbReference type="PANTHER" id="PTHR23088:SF27">
    <property type="entry name" value="DEAMINATED GLUTATHIONE AMIDASE"/>
    <property type="match status" value="1"/>
</dbReference>
<evidence type="ECO:0000256" key="1">
    <source>
        <dbReference type="ARBA" id="ARBA00010613"/>
    </source>
</evidence>
<dbReference type="PROSITE" id="PS50263">
    <property type="entry name" value="CN_HYDROLASE"/>
    <property type="match status" value="1"/>
</dbReference>
<reference evidence="3 4" key="1">
    <citation type="submission" date="2016-03" db="EMBL/GenBank/DDBJ databases">
        <title>Pediococcus and Lactobacillus from brewery environment - whole genome sequencing and assembly.</title>
        <authorList>
            <person name="Behr J."/>
            <person name="Geissler A.J."/>
            <person name="Vogel R.F."/>
        </authorList>
    </citation>
    <scope>NUCLEOTIDE SEQUENCE [LARGE SCALE GENOMIC DNA]</scope>
    <source>
        <strain evidence="3 4">TMW 1.1995</strain>
    </source>
</reference>
<dbReference type="InterPro" id="IPR036526">
    <property type="entry name" value="C-N_Hydrolase_sf"/>
</dbReference>
<evidence type="ECO:0000313" key="3">
    <source>
        <dbReference type="EMBL" id="ANZ66950.1"/>
    </source>
</evidence>
<keyword evidence="4" id="KW-1185">Reference proteome</keyword>
<dbReference type="Pfam" id="PF00795">
    <property type="entry name" value="CN_hydrolase"/>
    <property type="match status" value="1"/>
</dbReference>
<dbReference type="CDD" id="cd07583">
    <property type="entry name" value="nitrilase_5"/>
    <property type="match status" value="1"/>
</dbReference>
<comment type="similarity">
    <text evidence="1">Belongs to the carbon-nitrogen hydrolase superfamily. NIT1/NIT2 family.</text>
</comment>
<accession>A0A1B2IY60</accession>
<sequence>MKLTFSLAQIDIAFGQPAKNFAKIEQFVKQAADQEADMVVFPEMWNTGYDLIRLNDIADPNGDQTKHVLAALARKYNIMIHGGSVSTKRDGKFYNSTYIFDQEGHQIADYDKVHLFGLMAEDEYLAAGDHKDRFEIKGIAATSVICYDIRFPEWLRTQSLTDSRIIFVPAEWPTPRLEQWRKLLAARAIENQSFVIGVNRVGSDPDNRFGGSSVVYDPLGKEVLRLNDREQLATITIETGQTDKVRGSMPVFADRRPDLYE</sequence>
<evidence type="ECO:0000313" key="4">
    <source>
        <dbReference type="Proteomes" id="UP000093267"/>
    </source>
</evidence>
<gene>
    <name evidence="3" type="ORF">AYR63_07270</name>
</gene>
<organism evidence="3 4">
    <name type="scientific">Secundilactobacillus paracollinoides</name>
    <dbReference type="NCBI Taxonomy" id="240427"/>
    <lineage>
        <taxon>Bacteria</taxon>
        <taxon>Bacillati</taxon>
        <taxon>Bacillota</taxon>
        <taxon>Bacilli</taxon>
        <taxon>Lactobacillales</taxon>
        <taxon>Lactobacillaceae</taxon>
        <taxon>Secundilactobacillus</taxon>
    </lineage>
</organism>
<feature type="domain" description="CN hydrolase" evidence="2">
    <location>
        <begin position="3"/>
        <end position="244"/>
    </location>
</feature>
<name>A0A1B2IY60_9LACO</name>
<protein>
    <submittedName>
        <fullName evidence="3">Hydrolase</fullName>
    </submittedName>
</protein>
<dbReference type="Gene3D" id="3.60.110.10">
    <property type="entry name" value="Carbon-nitrogen hydrolase"/>
    <property type="match status" value="1"/>
</dbReference>
<dbReference type="STRING" id="240427.AYR62_10935"/>